<dbReference type="SUPFAM" id="SSF52374">
    <property type="entry name" value="Nucleotidylyl transferase"/>
    <property type="match status" value="1"/>
</dbReference>
<dbReference type="GO" id="GO:0004515">
    <property type="term" value="F:nicotinate-nucleotide adenylyltransferase activity"/>
    <property type="evidence" value="ECO:0007669"/>
    <property type="project" value="UniProtKB-EC"/>
</dbReference>
<gene>
    <name evidence="17" type="ORF">BB561_002127</name>
</gene>
<keyword evidence="12" id="KW-0539">Nucleus</keyword>
<comment type="pathway">
    <text evidence="2 15">Cofactor biosynthesis; NAD(+) biosynthesis; NAD(+) from nicotinamide D-ribonucleotide: step 1/1.</text>
</comment>
<evidence type="ECO:0000256" key="14">
    <source>
        <dbReference type="ARBA" id="ARBA00049001"/>
    </source>
</evidence>
<protein>
    <recommendedName>
        <fullName evidence="15">Nicotinamide-nucleotide adenylyltransferase</fullName>
        <ecNumber evidence="15">2.7.7.1</ecNumber>
        <ecNumber evidence="15">2.7.7.18</ecNumber>
    </recommendedName>
</protein>
<keyword evidence="6 15" id="KW-0662">Pyridine nucleotide biosynthesis</keyword>
<evidence type="ECO:0000256" key="13">
    <source>
        <dbReference type="ARBA" id="ARBA00048721"/>
    </source>
</evidence>
<dbReference type="InterPro" id="IPR005248">
    <property type="entry name" value="NadD/NMNAT"/>
</dbReference>
<comment type="subcellular location">
    <subcellularLocation>
        <location evidence="1">Nucleus</location>
    </subcellularLocation>
</comment>
<comment type="catalytic activity">
    <reaction evidence="13 15">
        <text>nicotinate beta-D-ribonucleotide + ATP + H(+) = deamido-NAD(+) + diphosphate</text>
        <dbReference type="Rhea" id="RHEA:22860"/>
        <dbReference type="ChEBI" id="CHEBI:15378"/>
        <dbReference type="ChEBI" id="CHEBI:30616"/>
        <dbReference type="ChEBI" id="CHEBI:33019"/>
        <dbReference type="ChEBI" id="CHEBI:57502"/>
        <dbReference type="ChEBI" id="CHEBI:58437"/>
        <dbReference type="EC" id="2.7.7.18"/>
    </reaction>
</comment>
<keyword evidence="7 15" id="KW-0808">Transferase</keyword>
<evidence type="ECO:0000256" key="9">
    <source>
        <dbReference type="ARBA" id="ARBA00022741"/>
    </source>
</evidence>
<keyword evidence="9 15" id="KW-0547">Nucleotide-binding</keyword>
<evidence type="ECO:0000256" key="8">
    <source>
        <dbReference type="ARBA" id="ARBA00022695"/>
    </source>
</evidence>
<evidence type="ECO:0000256" key="12">
    <source>
        <dbReference type="ARBA" id="ARBA00023242"/>
    </source>
</evidence>
<evidence type="ECO:0000256" key="6">
    <source>
        <dbReference type="ARBA" id="ARBA00022642"/>
    </source>
</evidence>
<keyword evidence="5" id="KW-0597">Phosphoprotein</keyword>
<dbReference type="CDD" id="cd09286">
    <property type="entry name" value="NMNAT_Eukarya"/>
    <property type="match status" value="1"/>
</dbReference>
<dbReference type="FunFam" id="3.40.50.620:FF:000074">
    <property type="entry name" value="Nicotinamide-nucleotide adenylyltransferase"/>
    <property type="match status" value="1"/>
</dbReference>
<sequence length="262" mass="30446">MSSEFEPTLFPKNKLKKKLVNENAIPVVLVACGSYSPITYLHLRMFEMAKDYFEDMKGYELIGGYFSPVSDFYQKEGLAQARHRLRMCELATNKSSDWLMVDPWECMQLEYQRTAVVLDHFNAELNREGGTLLKNGKHKRIQVLLLAGGDLIKSMDQPGVWDVDDLHHILKVYGCMVIERTGTDVWEFLLSHDILYEHRKNIHVVKQAIYNDISSSKVRLFVKRNKSIKYLLPNDVISYIIENNLYASNITRKRDYLSSELD</sequence>
<dbReference type="AlphaFoldDB" id="A0A2T9YRW2"/>
<dbReference type="Proteomes" id="UP000245383">
    <property type="component" value="Unassembled WGS sequence"/>
</dbReference>
<evidence type="ECO:0000256" key="2">
    <source>
        <dbReference type="ARBA" id="ARBA00004658"/>
    </source>
</evidence>
<keyword evidence="18" id="KW-1185">Reference proteome</keyword>
<reference evidence="17 18" key="1">
    <citation type="journal article" date="2018" name="MBio">
        <title>Comparative Genomics Reveals the Core Gene Toolbox for the Fungus-Insect Symbiosis.</title>
        <authorList>
            <person name="Wang Y."/>
            <person name="Stata M."/>
            <person name="Wang W."/>
            <person name="Stajich J.E."/>
            <person name="White M.M."/>
            <person name="Moncalvo J.M."/>
        </authorList>
    </citation>
    <scope>NUCLEOTIDE SEQUENCE [LARGE SCALE GENOMIC DNA]</scope>
    <source>
        <strain evidence="17 18">SWE-8-4</strain>
    </source>
</reference>
<feature type="domain" description="Cytidyltransferase-like" evidence="16">
    <location>
        <begin position="30"/>
        <end position="219"/>
    </location>
</feature>
<evidence type="ECO:0000256" key="15">
    <source>
        <dbReference type="RuleBase" id="RU362021"/>
    </source>
</evidence>
<dbReference type="InterPro" id="IPR004821">
    <property type="entry name" value="Cyt_trans-like"/>
</dbReference>
<dbReference type="EMBL" id="MBFR01000068">
    <property type="protein sequence ID" value="PVU94994.1"/>
    <property type="molecule type" value="Genomic_DNA"/>
</dbReference>
<dbReference type="PANTHER" id="PTHR12039">
    <property type="entry name" value="NICOTINAMIDE MONONUCLEOTIDE ADENYLYLTRANSFERASE"/>
    <property type="match status" value="1"/>
</dbReference>
<evidence type="ECO:0000256" key="4">
    <source>
        <dbReference type="ARBA" id="ARBA00007064"/>
    </source>
</evidence>
<evidence type="ECO:0000256" key="11">
    <source>
        <dbReference type="ARBA" id="ARBA00023027"/>
    </source>
</evidence>
<dbReference type="UniPathway" id="UPA00253">
    <property type="reaction ID" value="UER00332"/>
</dbReference>
<dbReference type="EC" id="2.7.7.18" evidence="15"/>
<keyword evidence="8 15" id="KW-0548">Nucleotidyltransferase</keyword>
<proteinExistence type="inferred from homology"/>
<comment type="pathway">
    <text evidence="3">Cofactor biosynthesis; NAD(+) biosynthesis; deamido-NAD(+) from nicotinate D-ribonucleotide: step 1/1.</text>
</comment>
<dbReference type="GO" id="GO:0005634">
    <property type="term" value="C:nucleus"/>
    <property type="evidence" value="ECO:0007669"/>
    <property type="project" value="UniProtKB-SubCell"/>
</dbReference>
<dbReference type="GO" id="GO:0005524">
    <property type="term" value="F:ATP binding"/>
    <property type="evidence" value="ECO:0007669"/>
    <property type="project" value="UniProtKB-KW"/>
</dbReference>
<evidence type="ECO:0000313" key="17">
    <source>
        <dbReference type="EMBL" id="PVU94994.1"/>
    </source>
</evidence>
<evidence type="ECO:0000259" key="16">
    <source>
        <dbReference type="Pfam" id="PF01467"/>
    </source>
</evidence>
<evidence type="ECO:0000256" key="5">
    <source>
        <dbReference type="ARBA" id="ARBA00022553"/>
    </source>
</evidence>
<dbReference type="OrthoDB" id="422187at2759"/>
<name>A0A2T9YRW2_9FUNG</name>
<keyword evidence="10 15" id="KW-0067">ATP-binding</keyword>
<dbReference type="InterPro" id="IPR014729">
    <property type="entry name" value="Rossmann-like_a/b/a_fold"/>
</dbReference>
<dbReference type="Pfam" id="PF01467">
    <property type="entry name" value="CTP_transf_like"/>
    <property type="match status" value="1"/>
</dbReference>
<organism evidence="17 18">
    <name type="scientific">Smittium simulii</name>
    <dbReference type="NCBI Taxonomy" id="133385"/>
    <lineage>
        <taxon>Eukaryota</taxon>
        <taxon>Fungi</taxon>
        <taxon>Fungi incertae sedis</taxon>
        <taxon>Zoopagomycota</taxon>
        <taxon>Kickxellomycotina</taxon>
        <taxon>Harpellomycetes</taxon>
        <taxon>Harpellales</taxon>
        <taxon>Legeriomycetaceae</taxon>
        <taxon>Smittium</taxon>
    </lineage>
</organism>
<evidence type="ECO:0000256" key="10">
    <source>
        <dbReference type="ARBA" id="ARBA00022840"/>
    </source>
</evidence>
<dbReference type="NCBIfam" id="TIGR00482">
    <property type="entry name" value="nicotinate (nicotinamide) nucleotide adenylyltransferase"/>
    <property type="match status" value="1"/>
</dbReference>
<comment type="caution">
    <text evidence="17">The sequence shown here is derived from an EMBL/GenBank/DDBJ whole genome shotgun (WGS) entry which is preliminary data.</text>
</comment>
<dbReference type="Gene3D" id="3.40.50.620">
    <property type="entry name" value="HUPs"/>
    <property type="match status" value="1"/>
</dbReference>
<dbReference type="InterPro" id="IPR051182">
    <property type="entry name" value="Euk_NMN_adenylyltrnsfrase"/>
</dbReference>
<evidence type="ECO:0000313" key="18">
    <source>
        <dbReference type="Proteomes" id="UP000245383"/>
    </source>
</evidence>
<comment type="catalytic activity">
    <reaction evidence="14 15">
        <text>beta-nicotinamide D-ribonucleotide + ATP + H(+) = diphosphate + NAD(+)</text>
        <dbReference type="Rhea" id="RHEA:21360"/>
        <dbReference type="ChEBI" id="CHEBI:14649"/>
        <dbReference type="ChEBI" id="CHEBI:15378"/>
        <dbReference type="ChEBI" id="CHEBI:30616"/>
        <dbReference type="ChEBI" id="CHEBI:33019"/>
        <dbReference type="ChEBI" id="CHEBI:57540"/>
        <dbReference type="EC" id="2.7.7.1"/>
    </reaction>
</comment>
<dbReference type="PANTHER" id="PTHR12039:SF0">
    <property type="entry name" value="NICOTINAMIDE-NUCLEOTIDE ADENYLYLTRANSFERASE"/>
    <property type="match status" value="1"/>
</dbReference>
<accession>A0A2T9YRW2</accession>
<dbReference type="EC" id="2.7.7.1" evidence="15"/>
<keyword evidence="11 15" id="KW-0520">NAD</keyword>
<evidence type="ECO:0000256" key="3">
    <source>
        <dbReference type="ARBA" id="ARBA00005019"/>
    </source>
</evidence>
<evidence type="ECO:0000256" key="7">
    <source>
        <dbReference type="ARBA" id="ARBA00022679"/>
    </source>
</evidence>
<comment type="similarity">
    <text evidence="4 15">Belongs to the eukaryotic NMN adenylyltransferase family.</text>
</comment>
<dbReference type="InterPro" id="IPR045094">
    <property type="entry name" value="NMNAT_euk"/>
</dbReference>
<evidence type="ECO:0000256" key="1">
    <source>
        <dbReference type="ARBA" id="ARBA00004123"/>
    </source>
</evidence>
<dbReference type="STRING" id="133385.A0A2T9YRW2"/>
<dbReference type="GO" id="GO:0000309">
    <property type="term" value="F:nicotinamide-nucleotide adenylyltransferase activity"/>
    <property type="evidence" value="ECO:0007669"/>
    <property type="project" value="UniProtKB-EC"/>
</dbReference>
<dbReference type="GO" id="GO:0009435">
    <property type="term" value="P:NAD+ biosynthetic process"/>
    <property type="evidence" value="ECO:0007669"/>
    <property type="project" value="UniProtKB-UniPathway"/>
</dbReference>